<evidence type="ECO:0000256" key="11">
    <source>
        <dbReference type="RuleBase" id="RU363032"/>
    </source>
</evidence>
<dbReference type="InterPro" id="IPR011867">
    <property type="entry name" value="ModB_ABC"/>
</dbReference>
<keyword evidence="9 11" id="KW-1133">Transmembrane helix</keyword>
<feature type="domain" description="ABC transmembrane type-1" evidence="13">
    <location>
        <begin position="6"/>
        <end position="210"/>
    </location>
</feature>
<dbReference type="InterPro" id="IPR035906">
    <property type="entry name" value="MetI-like_sf"/>
</dbReference>
<evidence type="ECO:0000256" key="7">
    <source>
        <dbReference type="ARBA" id="ARBA00022519"/>
    </source>
</evidence>
<name>A0A6N7QRV3_9GAMM</name>
<evidence type="ECO:0000256" key="12">
    <source>
        <dbReference type="RuleBase" id="RU365097"/>
    </source>
</evidence>
<keyword evidence="5" id="KW-1003">Cell membrane</keyword>
<feature type="transmembrane region" description="Helical" evidence="11">
    <location>
        <begin position="191"/>
        <end position="211"/>
    </location>
</feature>
<dbReference type="Proteomes" id="UP000433788">
    <property type="component" value="Unassembled WGS sequence"/>
</dbReference>
<dbReference type="FunFam" id="1.10.3720.10:FF:000054">
    <property type="entry name" value="Molybdenum transport system permease"/>
    <property type="match status" value="1"/>
</dbReference>
<dbReference type="NCBIfam" id="TIGR02141">
    <property type="entry name" value="modB_ABC"/>
    <property type="match status" value="1"/>
</dbReference>
<evidence type="ECO:0000313" key="14">
    <source>
        <dbReference type="EMBL" id="MRH78153.1"/>
    </source>
</evidence>
<keyword evidence="8 11" id="KW-0812">Transmembrane</keyword>
<keyword evidence="7 12" id="KW-0997">Cell inner membrane</keyword>
<evidence type="ECO:0000256" key="6">
    <source>
        <dbReference type="ARBA" id="ARBA00022505"/>
    </source>
</evidence>
<dbReference type="GO" id="GO:0015098">
    <property type="term" value="F:molybdate ion transmembrane transporter activity"/>
    <property type="evidence" value="ECO:0007669"/>
    <property type="project" value="UniProtKB-UniRule"/>
</dbReference>
<dbReference type="GO" id="GO:0005886">
    <property type="term" value="C:plasma membrane"/>
    <property type="evidence" value="ECO:0007669"/>
    <property type="project" value="UniProtKB-SubCell"/>
</dbReference>
<keyword evidence="15" id="KW-1185">Reference proteome</keyword>
<dbReference type="AlphaFoldDB" id="A0A6N7QRV3"/>
<dbReference type="PROSITE" id="PS50928">
    <property type="entry name" value="ABC_TM1"/>
    <property type="match status" value="1"/>
</dbReference>
<comment type="function">
    <text evidence="1 12">Part of the binding-protein-dependent transport system for molybdenum; probably responsible for the translocation of the substrate across the membrane.</text>
</comment>
<dbReference type="Pfam" id="PF00528">
    <property type="entry name" value="BPD_transp_1"/>
    <property type="match status" value="1"/>
</dbReference>
<feature type="transmembrane region" description="Helical" evidence="11">
    <location>
        <begin position="83"/>
        <end position="103"/>
    </location>
</feature>
<reference evidence="14 15" key="1">
    <citation type="submission" date="2019-11" db="EMBL/GenBank/DDBJ databases">
        <authorList>
            <person name="Zhang X.Y."/>
        </authorList>
    </citation>
    <scope>NUCLEOTIDE SEQUENCE [LARGE SCALE GENOMIC DNA]</scope>
    <source>
        <strain evidence="14 15">C176</strain>
    </source>
</reference>
<dbReference type="SUPFAM" id="SSF161098">
    <property type="entry name" value="MetI-like"/>
    <property type="match status" value="1"/>
</dbReference>
<comment type="similarity">
    <text evidence="3 12">Belongs to the binding-protein-dependent transport system permease family. CysTW subfamily.</text>
</comment>
<dbReference type="PANTHER" id="PTHR30183">
    <property type="entry name" value="MOLYBDENUM TRANSPORT SYSTEM PERMEASE PROTEIN MODB"/>
    <property type="match status" value="1"/>
</dbReference>
<feature type="transmembrane region" description="Helical" evidence="11">
    <location>
        <begin position="6"/>
        <end position="32"/>
    </location>
</feature>
<gene>
    <name evidence="14" type="primary">modB</name>
    <name evidence="14" type="ORF">GH984_05480</name>
</gene>
<protein>
    <recommendedName>
        <fullName evidence="12">Molybdenum transport system permease</fullName>
    </recommendedName>
</protein>
<keyword evidence="10 11" id="KW-0472">Membrane</keyword>
<evidence type="ECO:0000256" key="4">
    <source>
        <dbReference type="ARBA" id="ARBA00022448"/>
    </source>
</evidence>
<evidence type="ECO:0000256" key="5">
    <source>
        <dbReference type="ARBA" id="ARBA00022475"/>
    </source>
</evidence>
<evidence type="ECO:0000313" key="15">
    <source>
        <dbReference type="Proteomes" id="UP000433788"/>
    </source>
</evidence>
<accession>A0A6N7QRV3</accession>
<evidence type="ECO:0000259" key="13">
    <source>
        <dbReference type="PROSITE" id="PS50928"/>
    </source>
</evidence>
<evidence type="ECO:0000256" key="3">
    <source>
        <dbReference type="ARBA" id="ARBA00007069"/>
    </source>
</evidence>
<dbReference type="PANTHER" id="PTHR30183:SF8">
    <property type="entry name" value="MOLYBDENUM TRANSPORT SYSTEM PERMEASE"/>
    <property type="match status" value="1"/>
</dbReference>
<keyword evidence="6 12" id="KW-0500">Molybdenum</keyword>
<evidence type="ECO:0000256" key="8">
    <source>
        <dbReference type="ARBA" id="ARBA00022692"/>
    </source>
</evidence>
<sequence>MMSGPVWLSVQLAVVTVVVLLLIGTPLAWWLAISKSRWRSSVDALVALPLVLPPTVLGFYMLILLGPEGAVGGPWFDLTGNTLTFSFTGLVITSVLYSLPFVVQPLRDAFRSVGPGPMEAATMLGARPTDAFFTVACPLAARGFLTAIVLGFAHTLGEFGAVLMVGGSIPGETRVVAIAIYEHVEVLNYAAAHQLSAGLLIFSFIVLLLVYSVNRRGRGASIG</sequence>
<evidence type="ECO:0000256" key="10">
    <source>
        <dbReference type="ARBA" id="ARBA00023136"/>
    </source>
</evidence>
<comment type="subcellular location">
    <subcellularLocation>
        <location evidence="2 12">Cell inner membrane</location>
        <topology evidence="2 12">Multi-pass membrane protein</topology>
    </subcellularLocation>
    <subcellularLocation>
        <location evidence="11">Cell membrane</location>
        <topology evidence="11">Multi-pass membrane protein</topology>
    </subcellularLocation>
</comment>
<dbReference type="EMBL" id="WJPP01000002">
    <property type="protein sequence ID" value="MRH78153.1"/>
    <property type="molecule type" value="Genomic_DNA"/>
</dbReference>
<feature type="transmembrane region" description="Helical" evidence="11">
    <location>
        <begin position="131"/>
        <end position="153"/>
    </location>
</feature>
<comment type="caution">
    <text evidence="14">The sequence shown here is derived from an EMBL/GenBank/DDBJ whole genome shotgun (WGS) entry which is preliminary data.</text>
</comment>
<evidence type="ECO:0000256" key="2">
    <source>
        <dbReference type="ARBA" id="ARBA00004429"/>
    </source>
</evidence>
<dbReference type="Gene3D" id="1.10.3720.10">
    <property type="entry name" value="MetI-like"/>
    <property type="match status" value="1"/>
</dbReference>
<dbReference type="InterPro" id="IPR000515">
    <property type="entry name" value="MetI-like"/>
</dbReference>
<feature type="transmembrane region" description="Helical" evidence="11">
    <location>
        <begin position="44"/>
        <end position="63"/>
    </location>
</feature>
<dbReference type="CDD" id="cd06261">
    <property type="entry name" value="TM_PBP2"/>
    <property type="match status" value="1"/>
</dbReference>
<dbReference type="RefSeq" id="WP_153719185.1">
    <property type="nucleotide sequence ID" value="NZ_WJPP01000002.1"/>
</dbReference>
<proteinExistence type="inferred from homology"/>
<organism evidence="14 15">
    <name type="scientific">Spiribacter salilacus</name>
    <dbReference type="NCBI Taxonomy" id="2664894"/>
    <lineage>
        <taxon>Bacteria</taxon>
        <taxon>Pseudomonadati</taxon>
        <taxon>Pseudomonadota</taxon>
        <taxon>Gammaproteobacteria</taxon>
        <taxon>Chromatiales</taxon>
        <taxon>Ectothiorhodospiraceae</taxon>
        <taxon>Spiribacter</taxon>
    </lineage>
</organism>
<evidence type="ECO:0000256" key="9">
    <source>
        <dbReference type="ARBA" id="ARBA00022989"/>
    </source>
</evidence>
<keyword evidence="4 11" id="KW-0813">Transport</keyword>
<evidence type="ECO:0000256" key="1">
    <source>
        <dbReference type="ARBA" id="ARBA00002949"/>
    </source>
</evidence>